<accession>A0A2P2QWZ5</accession>
<name>A0A2P2QWZ5_RHIMU</name>
<organism evidence="1">
    <name type="scientific">Rhizophora mucronata</name>
    <name type="common">Asiatic mangrove</name>
    <dbReference type="NCBI Taxonomy" id="61149"/>
    <lineage>
        <taxon>Eukaryota</taxon>
        <taxon>Viridiplantae</taxon>
        <taxon>Streptophyta</taxon>
        <taxon>Embryophyta</taxon>
        <taxon>Tracheophyta</taxon>
        <taxon>Spermatophyta</taxon>
        <taxon>Magnoliopsida</taxon>
        <taxon>eudicotyledons</taxon>
        <taxon>Gunneridae</taxon>
        <taxon>Pentapetalae</taxon>
        <taxon>rosids</taxon>
        <taxon>fabids</taxon>
        <taxon>Malpighiales</taxon>
        <taxon>Rhizophoraceae</taxon>
        <taxon>Rhizophora</taxon>
    </lineage>
</organism>
<proteinExistence type="predicted"/>
<dbReference type="EMBL" id="GGEC01090937">
    <property type="protein sequence ID" value="MBX71421.1"/>
    <property type="molecule type" value="Transcribed_RNA"/>
</dbReference>
<protein>
    <submittedName>
        <fullName evidence="1">Uncharacterized protein</fullName>
    </submittedName>
</protein>
<evidence type="ECO:0000313" key="1">
    <source>
        <dbReference type="EMBL" id="MBX71421.1"/>
    </source>
</evidence>
<dbReference type="AlphaFoldDB" id="A0A2P2QWZ5"/>
<reference evidence="1" key="1">
    <citation type="submission" date="2018-02" db="EMBL/GenBank/DDBJ databases">
        <title>Rhizophora mucronata_Transcriptome.</title>
        <authorList>
            <person name="Meera S.P."/>
            <person name="Sreeshan A."/>
            <person name="Augustine A."/>
        </authorList>
    </citation>
    <scope>NUCLEOTIDE SEQUENCE</scope>
    <source>
        <tissue evidence="1">Leaf</tissue>
    </source>
</reference>
<sequence>MLMSTHIQIQLTRKQAQRICSWQSVSNTNFNIGILSYIIMS</sequence>